<dbReference type="InterPro" id="IPR053137">
    <property type="entry name" value="NLR-like"/>
</dbReference>
<feature type="domain" description="NB-ARC" evidence="5">
    <location>
        <begin position="199"/>
        <end position="354"/>
    </location>
</feature>
<dbReference type="SUPFAM" id="SSF52540">
    <property type="entry name" value="P-loop containing nucleoside triphosphate hydrolases"/>
    <property type="match status" value="1"/>
</dbReference>
<dbReference type="Gene3D" id="3.40.50.300">
    <property type="entry name" value="P-loop containing nucleotide triphosphate hydrolases"/>
    <property type="match status" value="1"/>
</dbReference>
<feature type="domain" description="DUF7779" evidence="6">
    <location>
        <begin position="441"/>
        <end position="519"/>
    </location>
</feature>
<dbReference type="Gene3D" id="3.30.60.90">
    <property type="match status" value="1"/>
</dbReference>
<feature type="compositionally biased region" description="Low complexity" evidence="4">
    <location>
        <begin position="798"/>
        <end position="826"/>
    </location>
</feature>
<name>A0A8H5UXP3_9HYPO</name>
<dbReference type="Gene3D" id="1.25.40.10">
    <property type="entry name" value="Tetratricopeptide repeat domain"/>
    <property type="match status" value="1"/>
</dbReference>
<dbReference type="InterPro" id="IPR027417">
    <property type="entry name" value="P-loop_NTPase"/>
</dbReference>
<dbReference type="Pfam" id="PF25000">
    <property type="entry name" value="DUF7779"/>
    <property type="match status" value="1"/>
</dbReference>
<dbReference type="InterPro" id="IPR002182">
    <property type="entry name" value="NB-ARC"/>
</dbReference>
<evidence type="ECO:0000256" key="4">
    <source>
        <dbReference type="SAM" id="MobiDB-lite"/>
    </source>
</evidence>
<feature type="compositionally biased region" description="Low complexity" evidence="4">
    <location>
        <begin position="862"/>
        <end position="903"/>
    </location>
</feature>
<dbReference type="InterPro" id="IPR059179">
    <property type="entry name" value="MLKL-like_MCAfunc"/>
</dbReference>
<dbReference type="GO" id="GO:0043531">
    <property type="term" value="F:ADP binding"/>
    <property type="evidence" value="ECO:0007669"/>
    <property type="project" value="InterPro"/>
</dbReference>
<gene>
    <name evidence="7" type="ORF">FPCIR_1438</name>
</gene>
<dbReference type="PANTHER" id="PTHR46082:SF6">
    <property type="entry name" value="AAA+ ATPASE DOMAIN-CONTAINING PROTEIN-RELATED"/>
    <property type="match status" value="1"/>
</dbReference>
<feature type="compositionally biased region" description="Low complexity" evidence="4">
    <location>
        <begin position="835"/>
        <end position="854"/>
    </location>
</feature>
<evidence type="ECO:0000259" key="5">
    <source>
        <dbReference type="Pfam" id="PF00931"/>
    </source>
</evidence>
<dbReference type="InterPro" id="IPR043145">
    <property type="entry name" value="Znf_ZZ_sf"/>
</dbReference>
<dbReference type="CDD" id="cd21037">
    <property type="entry name" value="MLKL_NTD"/>
    <property type="match status" value="1"/>
</dbReference>
<keyword evidence="1" id="KW-0479">Metal-binding</keyword>
<dbReference type="InterPro" id="IPR011990">
    <property type="entry name" value="TPR-like_helical_dom_sf"/>
</dbReference>
<feature type="region of interest" description="Disordered" evidence="4">
    <location>
        <begin position="783"/>
        <end position="923"/>
    </location>
</feature>
<evidence type="ECO:0000313" key="8">
    <source>
        <dbReference type="Proteomes" id="UP000546213"/>
    </source>
</evidence>
<evidence type="ECO:0000259" key="6">
    <source>
        <dbReference type="Pfam" id="PF25000"/>
    </source>
</evidence>
<dbReference type="Proteomes" id="UP000546213">
    <property type="component" value="Unassembled WGS sequence"/>
</dbReference>
<keyword evidence="8" id="KW-1185">Reference proteome</keyword>
<dbReference type="AlphaFoldDB" id="A0A8H5UXP3"/>
<proteinExistence type="predicted"/>
<reference evidence="7 8" key="1">
    <citation type="submission" date="2020-05" db="EMBL/GenBank/DDBJ databases">
        <title>Identification and distribution of gene clusters putatively required for synthesis of sphingolipid metabolism inhibitors in phylogenetically diverse species of the filamentous fungus Fusarium.</title>
        <authorList>
            <person name="Kim H.-S."/>
            <person name="Busman M."/>
            <person name="Brown D.W."/>
            <person name="Divon H."/>
            <person name="Uhlig S."/>
            <person name="Proctor R.H."/>
        </authorList>
    </citation>
    <scope>NUCLEOTIDE SEQUENCE [LARGE SCALE GENOMIC DNA]</scope>
    <source>
        <strain evidence="7 8">NRRL 36939</strain>
    </source>
</reference>
<evidence type="ECO:0000256" key="3">
    <source>
        <dbReference type="ARBA" id="ARBA00022833"/>
    </source>
</evidence>
<dbReference type="PANTHER" id="PTHR46082">
    <property type="entry name" value="ATP/GTP-BINDING PROTEIN-RELATED"/>
    <property type="match status" value="1"/>
</dbReference>
<protein>
    <submittedName>
        <fullName evidence="7">Kinesin light chain</fullName>
    </submittedName>
</protein>
<dbReference type="SUPFAM" id="SSF48452">
    <property type="entry name" value="TPR-like"/>
    <property type="match status" value="2"/>
</dbReference>
<dbReference type="Pfam" id="PF00931">
    <property type="entry name" value="NB-ARC"/>
    <property type="match status" value="1"/>
</dbReference>
<evidence type="ECO:0000256" key="2">
    <source>
        <dbReference type="ARBA" id="ARBA00022771"/>
    </source>
</evidence>
<sequence length="1198" mass="134339">MAEAIGLVASIIAIVELSAKVGKLCVKYSTAAGNARADITRLQTRLKDLNVCLEAAQRLLEDPKNTALATSRSLIDSLNSCKIELEEIRDKLDPGSARKAMRRFGLRALKWPFDSKEISTVLSNLEHYKQTITLCLQVDQTTILLDMSQKVEGLSLQQQSTTSVAHPPCFNIPFDRDQNFVARPDMTAWLRDKYSSYTGRMALVGMGGFGKSQVAIDFAYSTHDEDSDVNIFWVHASSKPRFEEAYRAIAERMKLPKRDEPSTNILALVRDWLQNDESGSWLMIVDNADDVNLFYPKGTNERPLASFLPRAQHGTILVTSRSLDVAERLTGSRKNIFQVSTMDEAQGLHLLKNKLTVEFEHDAAVKLLQALDYIPLAITQAAAYINRRSPRESVETYLEAFQESDHKRNSLLEVDLGDLRRDETVSNSVIRTWQVTFEKIRHEKPSATNLLSFMSLFDHKGIPEFALHYYNGKLKHRKDKAAGFEDDLDVLRSYSLVSVTANRDVFELHATVQACTRAWASSSDKSPRLKSLFICSMRHNFNPFKFENWPTCQVLLPHLESVMQEEPLTEDVEQWAELLYWCSEYMLETGKYKAAEEVGKKAIARGLPSLGEEHVTMHKCSSMLATAYMRQNKLEEAAEIQPQLVHNSERIWGEEHELTLSSINDLAVLYIRQHQYAQAEELLVKMLEISRRTSGHKKSLLAKETLALVYSYQHKNDKAKELGIQVIEAQKMALGPENPRTLLNMYNLAWVYWEKGELEEAIELQTQVLEKEFEGLNLGERLGQQQGANSPAPPSTEQSYQSYNNNPYQNQQQGYGQPPYPGQNQQISGNQSYNGQPQQSYPGQQYSGHQTHSPQPQPPPYNTYQPPQQPQHQQWPTSPAPPSQSVQSPPAAHAPYSAPVAPANHSIQSPPAIVAPGAAGHGHPCPTPPSWVPYWSEQSQQWCYVETSGRSSWEAPSHIPPLPGMPAFPGSLNAHNRGPGQPQYANPQDSRPSLPEKEKKSSTFLAAAGGFAAGGAAGYFVKERIGTTNMPYNMFPEENIDESPDKRKAKKHGRTAEDFSDFAHFPAWEVDLECNICDQVISGPYAHCKKCDGGDYDICRDCLAQGQVCKGKGKHNLVKVYPKYYCDVCNLLIKGGFYYCSICNNGDWDTCQKCFDAGNTCRGRETGEMHNLTHLYMPEPKFGKGGGKYDSSSSSDSD</sequence>
<dbReference type="EMBL" id="JAAOAS010000030">
    <property type="protein sequence ID" value="KAF5603242.1"/>
    <property type="molecule type" value="Genomic_DNA"/>
</dbReference>
<accession>A0A8H5UXP3</accession>
<dbReference type="SUPFAM" id="SSF57850">
    <property type="entry name" value="RING/U-box"/>
    <property type="match status" value="2"/>
</dbReference>
<dbReference type="OrthoDB" id="20872at2759"/>
<keyword evidence="2" id="KW-0863">Zinc-finger</keyword>
<comment type="caution">
    <text evidence="7">The sequence shown here is derived from an EMBL/GenBank/DDBJ whole genome shotgun (WGS) entry which is preliminary data.</text>
</comment>
<dbReference type="GO" id="GO:0008270">
    <property type="term" value="F:zinc ion binding"/>
    <property type="evidence" value="ECO:0007669"/>
    <property type="project" value="UniProtKB-KW"/>
</dbReference>
<dbReference type="InterPro" id="IPR056681">
    <property type="entry name" value="DUF7779"/>
</dbReference>
<evidence type="ECO:0000256" key="1">
    <source>
        <dbReference type="ARBA" id="ARBA00022723"/>
    </source>
</evidence>
<keyword evidence="3" id="KW-0862">Zinc</keyword>
<dbReference type="Pfam" id="PF13424">
    <property type="entry name" value="TPR_12"/>
    <property type="match status" value="2"/>
</dbReference>
<evidence type="ECO:0000313" key="7">
    <source>
        <dbReference type="EMBL" id="KAF5603242.1"/>
    </source>
</evidence>
<feature type="region of interest" description="Disordered" evidence="4">
    <location>
        <begin position="953"/>
        <end position="1001"/>
    </location>
</feature>
<organism evidence="7 8">
    <name type="scientific">Fusarium pseudocircinatum</name>
    <dbReference type="NCBI Taxonomy" id="56676"/>
    <lineage>
        <taxon>Eukaryota</taxon>
        <taxon>Fungi</taxon>
        <taxon>Dikarya</taxon>
        <taxon>Ascomycota</taxon>
        <taxon>Pezizomycotina</taxon>
        <taxon>Sordariomycetes</taxon>
        <taxon>Hypocreomycetidae</taxon>
        <taxon>Hypocreales</taxon>
        <taxon>Nectriaceae</taxon>
        <taxon>Fusarium</taxon>
        <taxon>Fusarium fujikuroi species complex</taxon>
    </lineage>
</organism>